<evidence type="ECO:0000256" key="1">
    <source>
        <dbReference type="ARBA" id="ARBA00004651"/>
    </source>
</evidence>
<organism evidence="9 10">
    <name type="scientific">Morganella psychrotolerans</name>
    <dbReference type="NCBI Taxonomy" id="368603"/>
    <lineage>
        <taxon>Bacteria</taxon>
        <taxon>Pseudomonadati</taxon>
        <taxon>Pseudomonadota</taxon>
        <taxon>Gammaproteobacteria</taxon>
        <taxon>Enterobacterales</taxon>
        <taxon>Morganellaceae</taxon>
        <taxon>Morganella</taxon>
    </lineage>
</organism>
<feature type="transmembrane region" description="Helical" evidence="7">
    <location>
        <begin position="102"/>
        <end position="121"/>
    </location>
</feature>
<evidence type="ECO:0000256" key="7">
    <source>
        <dbReference type="SAM" id="Phobius"/>
    </source>
</evidence>
<feature type="transmembrane region" description="Helical" evidence="7">
    <location>
        <begin position="128"/>
        <end position="147"/>
    </location>
</feature>
<evidence type="ECO:0000256" key="5">
    <source>
        <dbReference type="ARBA" id="ARBA00022989"/>
    </source>
</evidence>
<evidence type="ECO:0000256" key="4">
    <source>
        <dbReference type="ARBA" id="ARBA00022692"/>
    </source>
</evidence>
<feature type="transmembrane region" description="Helical" evidence="7">
    <location>
        <begin position="32"/>
        <end position="47"/>
    </location>
</feature>
<feature type="transmembrane region" description="Helical" evidence="7">
    <location>
        <begin position="54"/>
        <end position="73"/>
    </location>
</feature>
<keyword evidence="3" id="KW-0808">Transferase</keyword>
<dbReference type="EMBL" id="LZEY01000023">
    <property type="protein sequence ID" value="OBU07495.1"/>
    <property type="molecule type" value="Genomic_DNA"/>
</dbReference>
<evidence type="ECO:0000313" key="9">
    <source>
        <dbReference type="EMBL" id="OBU07495.1"/>
    </source>
</evidence>
<dbReference type="PANTHER" id="PTHR30443:SF2">
    <property type="entry name" value="PHOSPHOETHANOLAMINE TRANSFERASE EPTC"/>
    <property type="match status" value="1"/>
</dbReference>
<gene>
    <name evidence="9" type="ORF">AYY18_04470</name>
</gene>
<accession>A0A1B8HEK8</accession>
<dbReference type="InterPro" id="IPR017850">
    <property type="entry name" value="Alkaline_phosphatase_core_sf"/>
</dbReference>
<dbReference type="SUPFAM" id="SSF53649">
    <property type="entry name" value="Alkaline phosphatase-like"/>
    <property type="match status" value="1"/>
</dbReference>
<dbReference type="InterPro" id="IPR040423">
    <property type="entry name" value="PEA_transferase"/>
</dbReference>
<evidence type="ECO:0000256" key="3">
    <source>
        <dbReference type="ARBA" id="ARBA00022679"/>
    </source>
</evidence>
<dbReference type="InterPro" id="IPR058130">
    <property type="entry name" value="PEA_transf_C"/>
</dbReference>
<protein>
    <recommendedName>
        <fullName evidence="8">Sulfatase N-terminal domain-containing protein</fullName>
    </recommendedName>
</protein>
<proteinExistence type="predicted"/>
<comment type="caution">
    <text evidence="9">The sequence shown here is derived from an EMBL/GenBank/DDBJ whole genome shotgun (WGS) entry which is preliminary data.</text>
</comment>
<dbReference type="RefSeq" id="WP_067402207.1">
    <property type="nucleotide sequence ID" value="NZ_LZEY01000023.1"/>
</dbReference>
<dbReference type="OrthoDB" id="9786870at2"/>
<keyword evidence="10" id="KW-1185">Reference proteome</keyword>
<keyword evidence="4 7" id="KW-0812">Transmembrane</keyword>
<name>A0A1B8HEK8_9GAMM</name>
<dbReference type="GO" id="GO:0005886">
    <property type="term" value="C:plasma membrane"/>
    <property type="evidence" value="ECO:0007669"/>
    <property type="project" value="UniProtKB-SubCell"/>
</dbReference>
<evidence type="ECO:0000259" key="8">
    <source>
        <dbReference type="Pfam" id="PF00884"/>
    </source>
</evidence>
<dbReference type="InterPro" id="IPR000917">
    <property type="entry name" value="Sulfatase_N"/>
</dbReference>
<dbReference type="PANTHER" id="PTHR30443">
    <property type="entry name" value="INNER MEMBRANE PROTEIN"/>
    <property type="match status" value="1"/>
</dbReference>
<keyword evidence="6 7" id="KW-0472">Membrane</keyword>
<dbReference type="Gene3D" id="3.40.720.10">
    <property type="entry name" value="Alkaline Phosphatase, subunit A"/>
    <property type="match status" value="1"/>
</dbReference>
<keyword evidence="5 7" id="KW-1133">Transmembrane helix</keyword>
<keyword evidence="2" id="KW-1003">Cell membrane</keyword>
<feature type="domain" description="Sulfatase N-terminal" evidence="8">
    <location>
        <begin position="220"/>
        <end position="446"/>
    </location>
</feature>
<dbReference type="GO" id="GO:0009244">
    <property type="term" value="P:lipopolysaccharide core region biosynthetic process"/>
    <property type="evidence" value="ECO:0007669"/>
    <property type="project" value="TreeGrafter"/>
</dbReference>
<dbReference type="CDD" id="cd16017">
    <property type="entry name" value="LptA"/>
    <property type="match status" value="1"/>
</dbReference>
<dbReference type="GO" id="GO:0016776">
    <property type="term" value="F:phosphotransferase activity, phosphate group as acceptor"/>
    <property type="evidence" value="ECO:0007669"/>
    <property type="project" value="TreeGrafter"/>
</dbReference>
<comment type="subcellular location">
    <subcellularLocation>
        <location evidence="1">Cell membrane</location>
        <topology evidence="1">Multi-pass membrane protein</topology>
    </subcellularLocation>
</comment>
<dbReference type="AlphaFoldDB" id="A0A1B8HEK8"/>
<evidence type="ECO:0000256" key="2">
    <source>
        <dbReference type="ARBA" id="ARBA00022475"/>
    </source>
</evidence>
<evidence type="ECO:0000256" key="6">
    <source>
        <dbReference type="ARBA" id="ARBA00023136"/>
    </source>
</evidence>
<dbReference type="Proteomes" id="UP000092377">
    <property type="component" value="Unassembled WGS sequence"/>
</dbReference>
<reference evidence="10" key="1">
    <citation type="submission" date="2016-06" db="EMBL/GenBank/DDBJ databases">
        <authorList>
            <person name="Butler K."/>
        </authorList>
    </citation>
    <scope>NUCLEOTIDE SEQUENCE [LARGE SCALE GENOMIC DNA]</scope>
    <source>
        <strain evidence="10">GCSL-Mp20</strain>
    </source>
</reference>
<evidence type="ECO:0000313" key="10">
    <source>
        <dbReference type="Proteomes" id="UP000092377"/>
    </source>
</evidence>
<sequence length="514" mass="58997">MKNKKHIILILLILAVIYIVDAHIYKRDSTDPHLSGFGFVFLFLALLNSKKNIFNIIGGFLSILFFLEIFYFIEFRESLSIGVLDSIVETNKTESLLMLSHYIFPIILPAILTTVAIFLIFNKNKNKLPSWFNFLPVIFYTLFVVSLSSEIISNKNRLIADFKEDPHELGKYIKDKFPIVIGNISYIVNASLHNDRYHVNNITKYFDNSIASQHSSENKLIILIIGESALPTRFSLYGYTKNTTPSLDNIFSSPDSCIIRQAHSSAPITRNSISLSLSFYTPESEENLFNKKSIIEMAQAQGYKTYWLGAQPIKGVHGSKYGFIASKSDILDIQEDNDDLLPISLKKALSDKNEKKFIIIHLWGSHKPYINYTDAEKHTLKNTDDYDLTIYHTDNVIKNIYREITAVTNDYTLIYTSDHGEIVNKGHGFKTGLDQFLVPFLYKSSNPDYNCQFIEKYRNQNGWISGLMNKYILSELLGYSLNTEIVNKEKENDRVLSIDEIPEPFSVYLNENHK</sequence>
<dbReference type="Pfam" id="PF00884">
    <property type="entry name" value="Sulfatase"/>
    <property type="match status" value="1"/>
</dbReference>